<dbReference type="AlphaFoldDB" id="A0A834TFX9"/>
<evidence type="ECO:0000313" key="2">
    <source>
        <dbReference type="Proteomes" id="UP000634136"/>
    </source>
</evidence>
<dbReference type="Proteomes" id="UP000634136">
    <property type="component" value="Unassembled WGS sequence"/>
</dbReference>
<keyword evidence="2" id="KW-1185">Reference proteome</keyword>
<evidence type="ECO:0000313" key="1">
    <source>
        <dbReference type="EMBL" id="KAF7820427.1"/>
    </source>
</evidence>
<protein>
    <submittedName>
        <fullName evidence="1">Uncharacterized protein</fullName>
    </submittedName>
</protein>
<organism evidence="1 2">
    <name type="scientific">Senna tora</name>
    <dbReference type="NCBI Taxonomy" id="362788"/>
    <lineage>
        <taxon>Eukaryota</taxon>
        <taxon>Viridiplantae</taxon>
        <taxon>Streptophyta</taxon>
        <taxon>Embryophyta</taxon>
        <taxon>Tracheophyta</taxon>
        <taxon>Spermatophyta</taxon>
        <taxon>Magnoliopsida</taxon>
        <taxon>eudicotyledons</taxon>
        <taxon>Gunneridae</taxon>
        <taxon>Pentapetalae</taxon>
        <taxon>rosids</taxon>
        <taxon>fabids</taxon>
        <taxon>Fabales</taxon>
        <taxon>Fabaceae</taxon>
        <taxon>Caesalpinioideae</taxon>
        <taxon>Cassia clade</taxon>
        <taxon>Senna</taxon>
    </lineage>
</organism>
<proteinExistence type="predicted"/>
<accession>A0A834TFX9</accession>
<dbReference type="EMBL" id="JAAIUW010000008">
    <property type="protein sequence ID" value="KAF7820427.1"/>
    <property type="molecule type" value="Genomic_DNA"/>
</dbReference>
<sequence length="43" mass="4896">MHTGRHTHETREARDPSTILITNESFQTHKPGMLKELPSALIL</sequence>
<name>A0A834TFX9_9FABA</name>
<comment type="caution">
    <text evidence="1">The sequence shown here is derived from an EMBL/GenBank/DDBJ whole genome shotgun (WGS) entry which is preliminary data.</text>
</comment>
<gene>
    <name evidence="1" type="ORF">G2W53_025882</name>
</gene>
<reference evidence="1" key="1">
    <citation type="submission" date="2020-09" db="EMBL/GenBank/DDBJ databases">
        <title>Genome-Enabled Discovery of Anthraquinone Biosynthesis in Senna tora.</title>
        <authorList>
            <person name="Kang S.-H."/>
            <person name="Pandey R.P."/>
            <person name="Lee C.-M."/>
            <person name="Sim J.-S."/>
            <person name="Jeong J.-T."/>
            <person name="Choi B.-S."/>
            <person name="Jung M."/>
            <person name="Ginzburg D."/>
            <person name="Zhao K."/>
            <person name="Won S.Y."/>
            <person name="Oh T.-J."/>
            <person name="Yu Y."/>
            <person name="Kim N.-H."/>
            <person name="Lee O.R."/>
            <person name="Lee T.-H."/>
            <person name="Bashyal P."/>
            <person name="Kim T.-S."/>
            <person name="Lee W.-H."/>
            <person name="Kawkins C."/>
            <person name="Kim C.-K."/>
            <person name="Kim J.S."/>
            <person name="Ahn B.O."/>
            <person name="Rhee S.Y."/>
            <person name="Sohng J.K."/>
        </authorList>
    </citation>
    <scope>NUCLEOTIDE SEQUENCE</scope>
    <source>
        <tissue evidence="1">Leaf</tissue>
    </source>
</reference>